<dbReference type="InterPro" id="IPR009057">
    <property type="entry name" value="Homeodomain-like_sf"/>
</dbReference>
<dbReference type="GO" id="GO:0003677">
    <property type="term" value="F:DNA binding"/>
    <property type="evidence" value="ECO:0007669"/>
    <property type="project" value="UniProtKB-KW"/>
</dbReference>
<dbReference type="eggNOG" id="COG1737">
    <property type="taxonomic scope" value="Bacteria"/>
</dbReference>
<dbReference type="Proteomes" id="UP000029431">
    <property type="component" value="Chromosome"/>
</dbReference>
<organism evidence="6 7">
    <name type="scientific">Paenibacillus larvae subsp. larvae DSM 25430</name>
    <dbReference type="NCBI Taxonomy" id="697284"/>
    <lineage>
        <taxon>Bacteria</taxon>
        <taxon>Bacillati</taxon>
        <taxon>Bacillota</taxon>
        <taxon>Bacilli</taxon>
        <taxon>Bacillales</taxon>
        <taxon>Paenibacillaceae</taxon>
        <taxon>Paenibacillus</taxon>
    </lineage>
</organism>
<keyword evidence="7" id="KW-1185">Reference proteome</keyword>
<evidence type="ECO:0000259" key="4">
    <source>
        <dbReference type="PROSITE" id="PS51071"/>
    </source>
</evidence>
<protein>
    <submittedName>
        <fullName evidence="6">Transcriptional regulator, RpiR family</fullName>
    </submittedName>
</protein>
<dbReference type="PATRIC" id="fig|697284.3.peg.699"/>
<dbReference type="PROSITE" id="PS51071">
    <property type="entry name" value="HTH_RPIR"/>
    <property type="match status" value="1"/>
</dbReference>
<dbReference type="InterPro" id="IPR001347">
    <property type="entry name" value="SIS_dom"/>
</dbReference>
<keyword evidence="3" id="KW-0804">Transcription</keyword>
<evidence type="ECO:0000313" key="6">
    <source>
        <dbReference type="EMBL" id="AHD04575.1"/>
    </source>
</evidence>
<dbReference type="Pfam" id="PF01380">
    <property type="entry name" value="SIS"/>
    <property type="match status" value="1"/>
</dbReference>
<reference evidence="6 7" key="1">
    <citation type="journal article" date="2014" name="PLoS ONE">
        <title>How to Kill the Honey Bee Larva: Genomic Potential and Virulence Mechanisms of Paenibacillus larvae.</title>
        <authorList>
            <person name="Djukic M."/>
            <person name="Brzuszkiewicz E."/>
            <person name="Funfhaus A."/>
            <person name="Voss J."/>
            <person name="Gollnow K."/>
            <person name="Poppinga L."/>
            <person name="Liesegang H."/>
            <person name="Garcia-Gonzalez E."/>
            <person name="Genersch E."/>
            <person name="Daniel R."/>
        </authorList>
    </citation>
    <scope>NUCLEOTIDE SEQUENCE [LARGE SCALE GENOMIC DNA]</scope>
    <source>
        <strain evidence="6 7">DSM 25430</strain>
    </source>
</reference>
<keyword evidence="1" id="KW-0805">Transcription regulation</keyword>
<evidence type="ECO:0000256" key="3">
    <source>
        <dbReference type="ARBA" id="ARBA00023163"/>
    </source>
</evidence>
<evidence type="ECO:0000256" key="2">
    <source>
        <dbReference type="ARBA" id="ARBA00023125"/>
    </source>
</evidence>
<evidence type="ECO:0000256" key="1">
    <source>
        <dbReference type="ARBA" id="ARBA00023015"/>
    </source>
</evidence>
<dbReference type="CDD" id="cd05013">
    <property type="entry name" value="SIS_RpiR"/>
    <property type="match status" value="1"/>
</dbReference>
<dbReference type="InterPro" id="IPR047640">
    <property type="entry name" value="RpiR-like"/>
</dbReference>
<dbReference type="Pfam" id="PF01418">
    <property type="entry name" value="HTH_6"/>
    <property type="match status" value="1"/>
</dbReference>
<accession>V9W4L4</accession>
<dbReference type="InterPro" id="IPR036388">
    <property type="entry name" value="WH-like_DNA-bd_sf"/>
</dbReference>
<keyword evidence="2" id="KW-0238">DNA-binding</keyword>
<dbReference type="GO" id="GO:0003700">
    <property type="term" value="F:DNA-binding transcription factor activity"/>
    <property type="evidence" value="ECO:0007669"/>
    <property type="project" value="InterPro"/>
</dbReference>
<dbReference type="InterPro" id="IPR046348">
    <property type="entry name" value="SIS_dom_sf"/>
</dbReference>
<feature type="domain" description="HTH rpiR-type" evidence="4">
    <location>
        <begin position="47"/>
        <end position="123"/>
    </location>
</feature>
<dbReference type="SUPFAM" id="SSF46689">
    <property type="entry name" value="Homeodomain-like"/>
    <property type="match status" value="1"/>
</dbReference>
<sequence length="330" mass="37503">MSNNRLYCSKNTVERRKEITYHRNEKYFPINKDYFRKNFQKRRVAMSGILHALEQNKENMNRQEQALASYIVEHAHEVVSMGITELAERSQTSPATISRFCKSLHFQGFTDFKLKLSGELAKQPSEHSYQDIVAGNPLSEIVSAIEANHLRSIADTTQLNDIKQLQQAVSALKNARQIDLYGVSTSGIVAQDFYQKLVRIGKRTSVFSDPHMQITSASNLGENDVVFAISYSGDTEETIQALRCAKERGAVTISLTKFGTNPLANLSDIRLFASTLEEGMRRGDMASRIAQLHVIDILFTSLVSEEFDELIPRLERSYQLVRKYRNKGRE</sequence>
<gene>
    <name evidence="6" type="ORF">ERIC2_c07370</name>
</gene>
<feature type="domain" description="SIS" evidence="5">
    <location>
        <begin position="168"/>
        <end position="308"/>
    </location>
</feature>
<proteinExistence type="predicted"/>
<dbReference type="EMBL" id="CP003355">
    <property type="protein sequence ID" value="AHD04575.1"/>
    <property type="molecule type" value="Genomic_DNA"/>
</dbReference>
<dbReference type="KEGG" id="plv:ERIC2_c07370"/>
<dbReference type="Gene3D" id="3.40.50.10490">
    <property type="entry name" value="Glucose-6-phosphate isomerase like protein, domain 1"/>
    <property type="match status" value="1"/>
</dbReference>
<dbReference type="InterPro" id="IPR035472">
    <property type="entry name" value="RpiR-like_SIS"/>
</dbReference>
<dbReference type="SUPFAM" id="SSF53697">
    <property type="entry name" value="SIS domain"/>
    <property type="match status" value="1"/>
</dbReference>
<dbReference type="PANTHER" id="PTHR30514:SF1">
    <property type="entry name" value="HTH-TYPE TRANSCRIPTIONAL REGULATOR HEXR-RELATED"/>
    <property type="match status" value="1"/>
</dbReference>
<name>V9W4L4_9BACL</name>
<dbReference type="PROSITE" id="PS51464">
    <property type="entry name" value="SIS"/>
    <property type="match status" value="1"/>
</dbReference>
<evidence type="ECO:0000313" key="7">
    <source>
        <dbReference type="Proteomes" id="UP000029431"/>
    </source>
</evidence>
<dbReference type="Gene3D" id="1.10.10.10">
    <property type="entry name" value="Winged helix-like DNA-binding domain superfamily/Winged helix DNA-binding domain"/>
    <property type="match status" value="1"/>
</dbReference>
<dbReference type="AlphaFoldDB" id="V9W4L4"/>
<dbReference type="PANTHER" id="PTHR30514">
    <property type="entry name" value="GLUCOKINASE"/>
    <property type="match status" value="1"/>
</dbReference>
<dbReference type="GO" id="GO:0097367">
    <property type="term" value="F:carbohydrate derivative binding"/>
    <property type="evidence" value="ECO:0007669"/>
    <property type="project" value="InterPro"/>
</dbReference>
<evidence type="ECO:0000259" key="5">
    <source>
        <dbReference type="PROSITE" id="PS51464"/>
    </source>
</evidence>
<dbReference type="HOGENOM" id="CLU_055769_0_0_9"/>
<dbReference type="InterPro" id="IPR000281">
    <property type="entry name" value="HTH_RpiR"/>
</dbReference>
<dbReference type="GO" id="GO:1901135">
    <property type="term" value="P:carbohydrate derivative metabolic process"/>
    <property type="evidence" value="ECO:0007669"/>
    <property type="project" value="InterPro"/>
</dbReference>